<reference evidence="1 2" key="1">
    <citation type="journal article" date="2012" name="BMC Microbiol.">
        <title>Complete genome sequence of Enterococcus faecium strain TX16 and comparative genomic analysis of Enterococcus faecium genomes.</title>
        <authorList>
            <person name="Qin X."/>
            <person name="Galloway-Pena J.R."/>
            <person name="Sillanpaa J."/>
            <person name="Hyeob Roh J."/>
            <person name="Nallapareddy S.R."/>
            <person name="Chowdhury S."/>
            <person name="Bourgogne A."/>
            <person name="Choudhury T."/>
            <person name="Munzy D.M."/>
            <person name="Buhay C.J."/>
            <person name="Ding Y."/>
            <person name="Dugan-Rocha S."/>
            <person name="Liu W."/>
            <person name="Kovar C."/>
            <person name="Sodergren E."/>
            <person name="Highlander S."/>
            <person name="Petrosino J.F."/>
            <person name="Worley K.C."/>
            <person name="Gibbs R.A."/>
            <person name="Weinstock G.M."/>
            <person name="Murray B.E."/>
        </authorList>
    </citation>
    <scope>NUCLEOTIDE SEQUENCE [LARGE SCALE GENOMIC DNA]</scope>
    <source>
        <strain evidence="2">ATCC BAA-472 / TX0016 / DO</strain>
        <plasmid evidence="1">2</plasmid>
    </source>
</reference>
<organism evidence="1 2">
    <name type="scientific">Enterococcus faecium (strain ATCC BAA-472 / TX0016 / DO)</name>
    <dbReference type="NCBI Taxonomy" id="333849"/>
    <lineage>
        <taxon>Bacteria</taxon>
        <taxon>Bacillati</taxon>
        <taxon>Bacillota</taxon>
        <taxon>Bacilli</taxon>
        <taxon>Lactobacillales</taxon>
        <taxon>Enterococcaceae</taxon>
        <taxon>Enterococcus</taxon>
    </lineage>
</organism>
<dbReference type="AlphaFoldDB" id="I3U5U3"/>
<name>I3U5U3_ENTFD</name>
<sequence>MILLKKEYEKFYDRLIYSLQLPKKLNRQLQKTYETKSTEEWESYC</sequence>
<dbReference type="EMBL" id="CP003585">
    <property type="protein sequence ID" value="AFK60381.1"/>
    <property type="molecule type" value="Genomic_DNA"/>
</dbReference>
<keyword evidence="1" id="KW-0614">Plasmid</keyword>
<dbReference type="KEGG" id="efu:HMPREF0351_12757"/>
<accession>I3U5U3</accession>
<dbReference type="RefSeq" id="WP_002303562.1">
    <property type="nucleotide sequence ID" value="NC_017962.1"/>
</dbReference>
<keyword evidence="2" id="KW-1185">Reference proteome</keyword>
<dbReference type="HOGENOM" id="CLU_3199381_0_0_9"/>
<dbReference type="Proteomes" id="UP000005269">
    <property type="component" value="Plasmid 2"/>
</dbReference>
<evidence type="ECO:0000313" key="2">
    <source>
        <dbReference type="Proteomes" id="UP000005269"/>
    </source>
</evidence>
<proteinExistence type="predicted"/>
<gene>
    <name evidence="1" type="ORF">HMPREF0351_12757</name>
</gene>
<geneLocation type="plasmid" evidence="1 2">
    <name>2</name>
</geneLocation>
<evidence type="ECO:0000313" key="1">
    <source>
        <dbReference type="EMBL" id="AFK60381.1"/>
    </source>
</evidence>
<protein>
    <submittedName>
        <fullName evidence="1">Uncharacterized protein</fullName>
    </submittedName>
</protein>